<dbReference type="CDD" id="cd02440">
    <property type="entry name" value="AdoMet_MTases"/>
    <property type="match status" value="1"/>
</dbReference>
<dbReference type="EMBL" id="UWOC01000045">
    <property type="protein sequence ID" value="VCU07677.1"/>
    <property type="molecule type" value="Genomic_DNA"/>
</dbReference>
<sequence>MSESPSGSPRLDAYADPDRRVMEKAYARWAPLYDVVCGPIFESGRRAAAAAARRVGGRILEVGVGTGLSFADYDHTTAVVGIDMSAPMVAKARARLATGRFPHVESVMVMDASDLAFADAAFDCVVAQFVITLVADPERVLDECARVVRPGGEIILVNHLYSETGLTAAIERLLARPSRALGLRPEFPFARLAAWAERHGAVALIERRPIKPLGVYTLVRFRRLADEAARAAA</sequence>
<dbReference type="SUPFAM" id="SSF53335">
    <property type="entry name" value="S-adenosyl-L-methionine-dependent methyltransferases"/>
    <property type="match status" value="1"/>
</dbReference>
<dbReference type="AlphaFoldDB" id="A0A3S4B2S6"/>
<protein>
    <submittedName>
        <fullName evidence="2">Demethylrebeccamycin-D-glucose O-methyltransferase</fullName>
    </submittedName>
</protein>
<feature type="domain" description="Methyltransferase type 11" evidence="1">
    <location>
        <begin position="60"/>
        <end position="156"/>
    </location>
</feature>
<name>A0A3S4B2S6_9BRAD</name>
<dbReference type="RefSeq" id="WP_129607836.1">
    <property type="nucleotide sequence ID" value="NZ_UWOC01000045.1"/>
</dbReference>
<dbReference type="Gene3D" id="3.40.50.150">
    <property type="entry name" value="Vaccinia Virus protein VP39"/>
    <property type="match status" value="1"/>
</dbReference>
<dbReference type="Proteomes" id="UP000289200">
    <property type="component" value="Unassembled WGS sequence"/>
</dbReference>
<gene>
    <name evidence="2" type="primary">rebM_1</name>
    <name evidence="2" type="ORF">RHODGE_RHODGE_00760</name>
</gene>
<dbReference type="PANTHER" id="PTHR42912">
    <property type="entry name" value="METHYLTRANSFERASE"/>
    <property type="match status" value="1"/>
</dbReference>
<dbReference type="GO" id="GO:0008757">
    <property type="term" value="F:S-adenosylmethionine-dependent methyltransferase activity"/>
    <property type="evidence" value="ECO:0007669"/>
    <property type="project" value="InterPro"/>
</dbReference>
<keyword evidence="3" id="KW-1185">Reference proteome</keyword>
<evidence type="ECO:0000313" key="3">
    <source>
        <dbReference type="Proteomes" id="UP000289200"/>
    </source>
</evidence>
<dbReference type="Pfam" id="PF08241">
    <property type="entry name" value="Methyltransf_11"/>
    <property type="match status" value="1"/>
</dbReference>
<comment type="caution">
    <text evidence="2">The sequence shown here is derived from an EMBL/GenBank/DDBJ whole genome shotgun (WGS) entry which is preliminary data.</text>
</comment>
<dbReference type="OrthoDB" id="9777830at2"/>
<organism evidence="2 3">
    <name type="scientific">Rhodoplanes serenus</name>
    <dbReference type="NCBI Taxonomy" id="200615"/>
    <lineage>
        <taxon>Bacteria</taxon>
        <taxon>Pseudomonadati</taxon>
        <taxon>Pseudomonadota</taxon>
        <taxon>Alphaproteobacteria</taxon>
        <taxon>Hyphomicrobiales</taxon>
        <taxon>Nitrobacteraceae</taxon>
        <taxon>Rhodoplanes</taxon>
    </lineage>
</organism>
<dbReference type="InterPro" id="IPR050508">
    <property type="entry name" value="Methyltransf_Superfamily"/>
</dbReference>
<evidence type="ECO:0000313" key="2">
    <source>
        <dbReference type="EMBL" id="VCU07677.1"/>
    </source>
</evidence>
<dbReference type="PANTHER" id="PTHR42912:SF80">
    <property type="entry name" value="METHYLTRANSFERASE DOMAIN-CONTAINING PROTEIN"/>
    <property type="match status" value="1"/>
</dbReference>
<accession>A0A3S4B2S6</accession>
<dbReference type="InterPro" id="IPR013216">
    <property type="entry name" value="Methyltransf_11"/>
</dbReference>
<dbReference type="InterPro" id="IPR029063">
    <property type="entry name" value="SAM-dependent_MTases_sf"/>
</dbReference>
<proteinExistence type="predicted"/>
<evidence type="ECO:0000259" key="1">
    <source>
        <dbReference type="Pfam" id="PF08241"/>
    </source>
</evidence>
<reference evidence="3" key="1">
    <citation type="submission" date="2018-10" db="EMBL/GenBank/DDBJ databases">
        <authorList>
            <person name="Peiro R."/>
            <person name="Begona"/>
            <person name="Cbmso G."/>
            <person name="Lopez M."/>
            <person name="Gonzalez S."/>
            <person name="Sacristan E."/>
            <person name="Castillo E."/>
        </authorList>
    </citation>
    <scope>NUCLEOTIDE SEQUENCE [LARGE SCALE GENOMIC DNA]</scope>
</reference>